<protein>
    <submittedName>
        <fullName evidence="1">Uncharacterized protein</fullName>
    </submittedName>
</protein>
<sequence length="104" mass="11694">MVEILHKFDQTVGQLAAALESYEHAHEGATCFVYRYNPASIRVKIVDGTFHGWSKGERHDYAWGVLQSLPEDVLAQISMLLCLEPGENAALDFEFHESTRSSII</sequence>
<accession>W4L4T3</accession>
<comment type="caution">
    <text evidence="1">The sequence shown here is derived from an EMBL/GenBank/DDBJ whole genome shotgun (WGS) entry which is preliminary data.</text>
</comment>
<evidence type="ECO:0000313" key="1">
    <source>
        <dbReference type="EMBL" id="ETW92884.1"/>
    </source>
</evidence>
<organism evidence="1 2">
    <name type="scientific">Entotheonella factor</name>
    <dbReference type="NCBI Taxonomy" id="1429438"/>
    <lineage>
        <taxon>Bacteria</taxon>
        <taxon>Pseudomonadati</taxon>
        <taxon>Nitrospinota/Tectimicrobiota group</taxon>
        <taxon>Candidatus Tectimicrobiota</taxon>
        <taxon>Candidatus Entotheonellia</taxon>
        <taxon>Candidatus Entotheonellales</taxon>
        <taxon>Candidatus Entotheonellaceae</taxon>
        <taxon>Candidatus Entotheonella</taxon>
    </lineage>
</organism>
<proteinExistence type="predicted"/>
<dbReference type="EMBL" id="AZHW01001351">
    <property type="protein sequence ID" value="ETW92884.1"/>
    <property type="molecule type" value="Genomic_DNA"/>
</dbReference>
<dbReference type="Proteomes" id="UP000019141">
    <property type="component" value="Unassembled WGS sequence"/>
</dbReference>
<keyword evidence="2" id="KW-1185">Reference proteome</keyword>
<reference evidence="1 2" key="1">
    <citation type="journal article" date="2014" name="Nature">
        <title>An environmental bacterial taxon with a large and distinct metabolic repertoire.</title>
        <authorList>
            <person name="Wilson M.C."/>
            <person name="Mori T."/>
            <person name="Ruckert C."/>
            <person name="Uria A.R."/>
            <person name="Helf M.J."/>
            <person name="Takada K."/>
            <person name="Gernert C."/>
            <person name="Steffens U.A."/>
            <person name="Heycke N."/>
            <person name="Schmitt S."/>
            <person name="Rinke C."/>
            <person name="Helfrich E.J."/>
            <person name="Brachmann A.O."/>
            <person name="Gurgui C."/>
            <person name="Wakimoto T."/>
            <person name="Kracht M."/>
            <person name="Crusemann M."/>
            <person name="Hentschel U."/>
            <person name="Abe I."/>
            <person name="Matsunaga S."/>
            <person name="Kalinowski J."/>
            <person name="Takeyama H."/>
            <person name="Piel J."/>
        </authorList>
    </citation>
    <scope>NUCLEOTIDE SEQUENCE [LARGE SCALE GENOMIC DNA]</scope>
    <source>
        <strain evidence="2">TSY1</strain>
    </source>
</reference>
<gene>
    <name evidence="1" type="ORF">ETSY1_41710</name>
</gene>
<evidence type="ECO:0000313" key="2">
    <source>
        <dbReference type="Proteomes" id="UP000019141"/>
    </source>
</evidence>
<name>W4L4T3_ENTF1</name>
<dbReference type="HOGENOM" id="CLU_175596_0_0_7"/>
<dbReference type="AlphaFoldDB" id="W4L4T3"/>